<feature type="compositionally biased region" description="Polar residues" evidence="1">
    <location>
        <begin position="80"/>
        <end position="89"/>
    </location>
</feature>
<proteinExistence type="predicted"/>
<feature type="compositionally biased region" description="Basic and acidic residues" evidence="1">
    <location>
        <begin position="42"/>
        <end position="53"/>
    </location>
</feature>
<accession>A0AAF3J8J7</accession>
<name>A0AAF3J8J7_9BILA</name>
<evidence type="ECO:0000313" key="3">
    <source>
        <dbReference type="WBParaSite" id="MBELARI_LOCUS3230"/>
    </source>
</evidence>
<evidence type="ECO:0000256" key="1">
    <source>
        <dbReference type="SAM" id="MobiDB-lite"/>
    </source>
</evidence>
<evidence type="ECO:0000313" key="2">
    <source>
        <dbReference type="Proteomes" id="UP000887575"/>
    </source>
</evidence>
<feature type="region of interest" description="Disordered" evidence="1">
    <location>
        <begin position="29"/>
        <end position="115"/>
    </location>
</feature>
<feature type="compositionally biased region" description="Low complexity" evidence="1">
    <location>
        <begin position="29"/>
        <end position="41"/>
    </location>
</feature>
<protein>
    <submittedName>
        <fullName evidence="3">Uncharacterized protein</fullName>
    </submittedName>
</protein>
<sequence length="278" mass="31456">MSSAERSSLNNEKLRKSIIDRKLRKFASETSFAATETASESSLERDEKKEKNPIRTRVFTVKPVPKLNGVGKRQRHDSEASNSNGSEATVASGAGTPMARKAHFRRPKSASEMNTSFTSATIHSLESQGLLPVQHGDERRPSNVYVLDDDSIHEFDDDQNDEYDNVTLMYAKHEKIPMKDLWFEIRATMDIDHLLNKAVLLFGSSRNESRGDFRKNHSRDGHSRAGVHVGTSTKCTLHKMPEINFTFCRELCKAFVQLAQRWADLLIMIKHGFVPYAC</sequence>
<dbReference type="AlphaFoldDB" id="A0AAF3J8J7"/>
<keyword evidence="2" id="KW-1185">Reference proteome</keyword>
<dbReference type="WBParaSite" id="MBELARI_LOCUS3230">
    <property type="protein sequence ID" value="MBELARI_LOCUS3230"/>
    <property type="gene ID" value="MBELARI_LOCUS3230"/>
</dbReference>
<dbReference type="Proteomes" id="UP000887575">
    <property type="component" value="Unassembled WGS sequence"/>
</dbReference>
<reference evidence="3" key="1">
    <citation type="submission" date="2024-02" db="UniProtKB">
        <authorList>
            <consortium name="WormBaseParasite"/>
        </authorList>
    </citation>
    <scope>IDENTIFICATION</scope>
</reference>
<organism evidence="2 3">
    <name type="scientific">Mesorhabditis belari</name>
    <dbReference type="NCBI Taxonomy" id="2138241"/>
    <lineage>
        <taxon>Eukaryota</taxon>
        <taxon>Metazoa</taxon>
        <taxon>Ecdysozoa</taxon>
        <taxon>Nematoda</taxon>
        <taxon>Chromadorea</taxon>
        <taxon>Rhabditida</taxon>
        <taxon>Rhabditina</taxon>
        <taxon>Rhabditomorpha</taxon>
        <taxon>Rhabditoidea</taxon>
        <taxon>Rhabditidae</taxon>
        <taxon>Mesorhabditinae</taxon>
        <taxon>Mesorhabditis</taxon>
    </lineage>
</organism>